<dbReference type="Gene3D" id="2.60.40.10">
    <property type="entry name" value="Immunoglobulins"/>
    <property type="match status" value="1"/>
</dbReference>
<dbReference type="GO" id="GO:0008061">
    <property type="term" value="F:chitin binding"/>
    <property type="evidence" value="ECO:0007669"/>
    <property type="project" value="InterPro"/>
</dbReference>
<dbReference type="AlphaFoldDB" id="A0AAE0TH13"/>
<dbReference type="SUPFAM" id="SSF57625">
    <property type="entry name" value="Invertebrate chitin-binding proteins"/>
    <property type="match status" value="1"/>
</dbReference>
<dbReference type="EMBL" id="JAEAOA010001908">
    <property type="protein sequence ID" value="KAK3610076.1"/>
    <property type="molecule type" value="Genomic_DNA"/>
</dbReference>
<proteinExistence type="predicted"/>
<gene>
    <name evidence="1" type="ORF">CHS0354_032162</name>
</gene>
<protein>
    <submittedName>
        <fullName evidence="1">Uncharacterized protein</fullName>
    </submittedName>
</protein>
<sequence>MERWMERFVTFELSKTEVYDGDSSLSMRCNVSNHQHLTRVEISSRLGTIVNITQQSTYINRTGLVVSQGAFVKENNASVKIVFTYNLTCNDSGMYDCKAIGNTTTSSSINLNILSVPSIPTLTLSPWIVENQITLGDRMFRCEGMVGRPASQIFVEANVSGVFERYDFPSVINNTEVGCNTKQSYQFFYTFNMSWHGRNINCAVRNAKTNATIRSQPKPIEVVPGNYCASSGDDKLYPHPYECNKFIRCNQYTIIGIYECGSSLCFGVNQTFTEGCIYCNQKELMCLNGSRKPGN</sequence>
<evidence type="ECO:0000313" key="2">
    <source>
        <dbReference type="Proteomes" id="UP001195483"/>
    </source>
</evidence>
<reference evidence="1" key="2">
    <citation type="journal article" date="2021" name="Genome Biol. Evol.">
        <title>Developing a high-quality reference genome for a parasitic bivalve with doubly uniparental inheritance (Bivalvia: Unionida).</title>
        <authorList>
            <person name="Smith C.H."/>
        </authorList>
    </citation>
    <scope>NUCLEOTIDE SEQUENCE</scope>
    <source>
        <strain evidence="1">CHS0354</strain>
        <tissue evidence="1">Mantle</tissue>
    </source>
</reference>
<evidence type="ECO:0000313" key="1">
    <source>
        <dbReference type="EMBL" id="KAK3610076.1"/>
    </source>
</evidence>
<dbReference type="InterPro" id="IPR013783">
    <property type="entry name" value="Ig-like_fold"/>
</dbReference>
<keyword evidence="2" id="KW-1185">Reference proteome</keyword>
<organism evidence="1 2">
    <name type="scientific">Potamilus streckersoni</name>
    <dbReference type="NCBI Taxonomy" id="2493646"/>
    <lineage>
        <taxon>Eukaryota</taxon>
        <taxon>Metazoa</taxon>
        <taxon>Spiralia</taxon>
        <taxon>Lophotrochozoa</taxon>
        <taxon>Mollusca</taxon>
        <taxon>Bivalvia</taxon>
        <taxon>Autobranchia</taxon>
        <taxon>Heteroconchia</taxon>
        <taxon>Palaeoheterodonta</taxon>
        <taxon>Unionida</taxon>
        <taxon>Unionoidea</taxon>
        <taxon>Unionidae</taxon>
        <taxon>Ambleminae</taxon>
        <taxon>Lampsilini</taxon>
        <taxon>Potamilus</taxon>
    </lineage>
</organism>
<comment type="caution">
    <text evidence="1">The sequence shown here is derived from an EMBL/GenBank/DDBJ whole genome shotgun (WGS) entry which is preliminary data.</text>
</comment>
<reference evidence="1" key="1">
    <citation type="journal article" date="2021" name="Genome Biol. Evol.">
        <title>A High-Quality Reference Genome for a Parasitic Bivalve with Doubly Uniparental Inheritance (Bivalvia: Unionida).</title>
        <authorList>
            <person name="Smith C.H."/>
        </authorList>
    </citation>
    <scope>NUCLEOTIDE SEQUENCE</scope>
    <source>
        <strain evidence="1">CHS0354</strain>
    </source>
</reference>
<reference evidence="1" key="3">
    <citation type="submission" date="2023-05" db="EMBL/GenBank/DDBJ databases">
        <authorList>
            <person name="Smith C.H."/>
        </authorList>
    </citation>
    <scope>NUCLEOTIDE SEQUENCE</scope>
    <source>
        <strain evidence="1">CHS0354</strain>
        <tissue evidence="1">Mantle</tissue>
    </source>
</reference>
<accession>A0AAE0TH13</accession>
<dbReference type="Proteomes" id="UP001195483">
    <property type="component" value="Unassembled WGS sequence"/>
</dbReference>
<dbReference type="InterPro" id="IPR036508">
    <property type="entry name" value="Chitin-bd_dom_sf"/>
</dbReference>
<name>A0AAE0TH13_9BIVA</name>